<proteinExistence type="predicted"/>
<sequence length="193" mass="21910">MREEEERPLGATRVGIPGPKETRKRQVRATRRLSALVLASVHGPIRFHHGRADLGNCTLKRNQLPRIEIHLQVFANAHVLGRDGDDGRPHLLGQSQFLETPLRVHVILGQKTQDHGRIRNPARNLFAPDRAAANATRVHDIQPRRDVRVLERLANLCGKRHVRVRITNHHVAMTRRALDFKQQSRRCGTVQGA</sequence>
<accession>A0ACC0WBA4</accession>
<reference evidence="1 2" key="1">
    <citation type="journal article" date="2022" name="bioRxiv">
        <title>The genome of the oomycete Peronosclerospora sorghi, a cosmopolitan pathogen of maize and sorghum, is inflated with dispersed pseudogenes.</title>
        <authorList>
            <person name="Fletcher K."/>
            <person name="Martin F."/>
            <person name="Isakeit T."/>
            <person name="Cavanaugh K."/>
            <person name="Magill C."/>
            <person name="Michelmore R."/>
        </authorList>
    </citation>
    <scope>NUCLEOTIDE SEQUENCE [LARGE SCALE GENOMIC DNA]</scope>
    <source>
        <strain evidence="1">P6</strain>
    </source>
</reference>
<keyword evidence="2" id="KW-1185">Reference proteome</keyword>
<evidence type="ECO:0000313" key="2">
    <source>
        <dbReference type="Proteomes" id="UP001163321"/>
    </source>
</evidence>
<protein>
    <submittedName>
        <fullName evidence="1">Uncharacterized protein</fullName>
    </submittedName>
</protein>
<evidence type="ECO:0000313" key="1">
    <source>
        <dbReference type="EMBL" id="KAI9915379.1"/>
    </source>
</evidence>
<gene>
    <name evidence="1" type="ORF">PsorP6_006991</name>
</gene>
<organism evidence="1 2">
    <name type="scientific">Peronosclerospora sorghi</name>
    <dbReference type="NCBI Taxonomy" id="230839"/>
    <lineage>
        <taxon>Eukaryota</taxon>
        <taxon>Sar</taxon>
        <taxon>Stramenopiles</taxon>
        <taxon>Oomycota</taxon>
        <taxon>Peronosporomycetes</taxon>
        <taxon>Peronosporales</taxon>
        <taxon>Peronosporaceae</taxon>
        <taxon>Peronosclerospora</taxon>
    </lineage>
</organism>
<dbReference type="EMBL" id="CM047582">
    <property type="protein sequence ID" value="KAI9915379.1"/>
    <property type="molecule type" value="Genomic_DNA"/>
</dbReference>
<dbReference type="Proteomes" id="UP001163321">
    <property type="component" value="Chromosome 3"/>
</dbReference>
<comment type="caution">
    <text evidence="1">The sequence shown here is derived from an EMBL/GenBank/DDBJ whole genome shotgun (WGS) entry which is preliminary data.</text>
</comment>
<name>A0ACC0WBA4_9STRA</name>